<evidence type="ECO:0000256" key="6">
    <source>
        <dbReference type="SAM" id="MobiDB-lite"/>
    </source>
</evidence>
<dbReference type="Gene3D" id="2.70.130.10">
    <property type="entry name" value="Mannose-6-phosphate receptor binding domain"/>
    <property type="match status" value="1"/>
</dbReference>
<evidence type="ECO:0000256" key="3">
    <source>
        <dbReference type="ARBA" id="ARBA00022824"/>
    </source>
</evidence>
<dbReference type="InterPro" id="IPR009011">
    <property type="entry name" value="Man6P_isomerase_rcpt-bd_dom_sf"/>
</dbReference>
<dbReference type="InterPro" id="IPR036607">
    <property type="entry name" value="PRKCSH"/>
</dbReference>
<dbReference type="Pfam" id="PF13015">
    <property type="entry name" value="PRKCSH_1"/>
    <property type="match status" value="1"/>
</dbReference>
<keyword evidence="3" id="KW-0256">Endoplasmic reticulum</keyword>
<feature type="domain" description="MRH" evidence="8">
    <location>
        <begin position="393"/>
        <end position="497"/>
    </location>
</feature>
<accession>A0A976FP09</accession>
<evidence type="ECO:0000256" key="5">
    <source>
        <dbReference type="SAM" id="Coils"/>
    </source>
</evidence>
<dbReference type="AlphaFoldDB" id="A0A976FP09"/>
<feature type="signal peptide" evidence="7">
    <location>
        <begin position="1"/>
        <end position="19"/>
    </location>
</feature>
<dbReference type="GeneID" id="94345429"/>
<keyword evidence="2 7" id="KW-0732">Signal</keyword>
<dbReference type="PROSITE" id="PS51257">
    <property type="entry name" value="PROKAR_LIPOPROTEIN"/>
    <property type="match status" value="1"/>
</dbReference>
<evidence type="ECO:0000256" key="7">
    <source>
        <dbReference type="SAM" id="SignalP"/>
    </source>
</evidence>
<gene>
    <name evidence="9" type="ORF">CCR75_001657</name>
</gene>
<sequence length="524" mass="58691">MSIQRLGSLLTLFLTCACASDWLGISPELQQKLTSVSSFVCDHGHQRLDFSRLNDNYCDCADGSDEPGTSACSHTPAVFHCVNAGFFSVDIPTSQVNDGICDCCDGSDEYANVASCASACVLKMEAFKADKKGEIEQLEAGLKDRVALVAESQRLWNEELEKTQQLETLIASLKMALEDMETKKTEDERLEKEEKDKRVAARKNDIYSQLGLLDLTKEQLLSIILEIGRHGVSTKDDLLSIIRKEREAAQEEEVPTTVFEEKVEAFRERDETRQIETRRIETLMEEREKAKTAAKATDEETSVSAEVGGDTDDESVNDENELILPEVESHPVDLLYQDLEASERFEWVRAVLARTEHGKATAKLREEESKLSAIEKVVEKNYGVDQVFFALRDKCVENKAGQYKYKICFYGRATQDSIQLGSMQDIVAIEEAEGDDNIAASVQEILFVDGQACWNGPKRSLTVKLQCGPEPMELFEIEEPSTCVYAAKLRTPAVCRTEDREKIMTYANAEVAPHHIEIEVLPIL</sequence>
<dbReference type="EMBL" id="SHOA02000010">
    <property type="protein sequence ID" value="TDH70308.1"/>
    <property type="molecule type" value="Genomic_DNA"/>
</dbReference>
<keyword evidence="5" id="KW-0175">Coiled coil</keyword>
<evidence type="ECO:0000256" key="4">
    <source>
        <dbReference type="ARBA" id="ARBA00023157"/>
    </source>
</evidence>
<dbReference type="OrthoDB" id="28322at2759"/>
<reference evidence="9 10" key="1">
    <citation type="journal article" date="2021" name="Genome Biol.">
        <title>AFLAP: assembly-free linkage analysis pipeline using k-mers from genome sequencing data.</title>
        <authorList>
            <person name="Fletcher K."/>
            <person name="Zhang L."/>
            <person name="Gil J."/>
            <person name="Han R."/>
            <person name="Cavanaugh K."/>
            <person name="Michelmore R."/>
        </authorList>
    </citation>
    <scope>NUCLEOTIDE SEQUENCE [LARGE SCALE GENOMIC DNA]</scope>
    <source>
        <strain evidence="9 10">SF5</strain>
    </source>
</reference>
<feature type="chain" id="PRO_5037538606" description="Glucosidase 2 subunit beta" evidence="7">
    <location>
        <begin position="20"/>
        <end position="524"/>
    </location>
</feature>
<dbReference type="InterPro" id="IPR039794">
    <property type="entry name" value="Gtb1-like"/>
</dbReference>
<dbReference type="PROSITE" id="PS51914">
    <property type="entry name" value="MRH"/>
    <property type="match status" value="1"/>
</dbReference>
<dbReference type="InterPro" id="IPR044865">
    <property type="entry name" value="MRH_dom"/>
</dbReference>
<dbReference type="PANTHER" id="PTHR12630:SF1">
    <property type="entry name" value="GLUCOSIDASE 2 SUBUNIT BETA"/>
    <property type="match status" value="1"/>
</dbReference>
<dbReference type="GO" id="GO:0006491">
    <property type="term" value="P:N-glycan processing"/>
    <property type="evidence" value="ECO:0007669"/>
    <property type="project" value="TreeGrafter"/>
</dbReference>
<protein>
    <recommendedName>
        <fullName evidence="1">Glucosidase 2 subunit beta</fullName>
    </recommendedName>
</protein>
<comment type="caution">
    <text evidence="9">The sequence shown here is derived from an EMBL/GenBank/DDBJ whole genome shotgun (WGS) entry which is preliminary data.</text>
</comment>
<evidence type="ECO:0000259" key="8">
    <source>
        <dbReference type="PROSITE" id="PS51914"/>
    </source>
</evidence>
<dbReference type="Proteomes" id="UP000294530">
    <property type="component" value="Unassembled WGS sequence"/>
</dbReference>
<keyword evidence="10" id="KW-1185">Reference proteome</keyword>
<evidence type="ECO:0000256" key="2">
    <source>
        <dbReference type="ARBA" id="ARBA00022729"/>
    </source>
</evidence>
<dbReference type="PANTHER" id="PTHR12630">
    <property type="entry name" value="N-LINKED OLIGOSACCHARIDE PROCESSING"/>
    <property type="match status" value="1"/>
</dbReference>
<feature type="coiled-coil region" evidence="5">
    <location>
        <begin position="163"/>
        <end position="197"/>
    </location>
</feature>
<dbReference type="InterPro" id="IPR028146">
    <property type="entry name" value="PRKCSH_N"/>
</dbReference>
<dbReference type="SUPFAM" id="SSF50911">
    <property type="entry name" value="Mannose 6-phosphate receptor domain"/>
    <property type="match status" value="1"/>
</dbReference>
<feature type="region of interest" description="Disordered" evidence="6">
    <location>
        <begin position="290"/>
        <end position="316"/>
    </location>
</feature>
<keyword evidence="4" id="KW-1015">Disulfide bond</keyword>
<name>A0A976FP09_BRELC</name>
<dbReference type="GO" id="GO:0017177">
    <property type="term" value="C:glucosidase II complex"/>
    <property type="evidence" value="ECO:0007669"/>
    <property type="project" value="TreeGrafter"/>
</dbReference>
<proteinExistence type="predicted"/>
<evidence type="ECO:0000313" key="9">
    <source>
        <dbReference type="EMBL" id="TDH70308.1"/>
    </source>
</evidence>
<evidence type="ECO:0000313" key="10">
    <source>
        <dbReference type="Proteomes" id="UP000294530"/>
    </source>
</evidence>
<dbReference type="RefSeq" id="XP_067819807.1">
    <property type="nucleotide sequence ID" value="XM_067959758.1"/>
</dbReference>
<dbReference type="KEGG" id="blac:94345429"/>
<dbReference type="Pfam" id="PF12999">
    <property type="entry name" value="PRKCSH-like"/>
    <property type="match status" value="1"/>
</dbReference>
<organism evidence="9 10">
    <name type="scientific">Bremia lactucae</name>
    <name type="common">Lettuce downy mildew</name>
    <dbReference type="NCBI Taxonomy" id="4779"/>
    <lineage>
        <taxon>Eukaryota</taxon>
        <taxon>Sar</taxon>
        <taxon>Stramenopiles</taxon>
        <taxon>Oomycota</taxon>
        <taxon>Peronosporomycetes</taxon>
        <taxon>Peronosporales</taxon>
        <taxon>Peronosporaceae</taxon>
        <taxon>Bremia</taxon>
    </lineage>
</organism>
<evidence type="ECO:0000256" key="1">
    <source>
        <dbReference type="ARBA" id="ARBA00022387"/>
    </source>
</evidence>